<sequence length="162" mass="18346">ITSVTGRFGHDAKELQAVLAPMAETDTLVPAWSKGAETMLASCEVPQDLQGAILLPFLSEEMSAVVAHRAEGWVLPYKELRDVISGELTMTPDECKRAARWRGTLDDLRKLIISDRLKHVMPDYVRAYVLQNGTKEWLRPEEVSELAEKFEECKHGRNWKPQ</sequence>
<dbReference type="Proteomes" id="UP000805193">
    <property type="component" value="Unassembled WGS sequence"/>
</dbReference>
<evidence type="ECO:0000313" key="2">
    <source>
        <dbReference type="Proteomes" id="UP000805193"/>
    </source>
</evidence>
<dbReference type="EMBL" id="JABSTQ010010167">
    <property type="protein sequence ID" value="KAG0422896.1"/>
    <property type="molecule type" value="Genomic_DNA"/>
</dbReference>
<keyword evidence="2" id="KW-1185">Reference proteome</keyword>
<feature type="non-terminal residue" evidence="1">
    <location>
        <position position="1"/>
    </location>
</feature>
<accession>A0AC60PQY4</accession>
<reference evidence="1 2" key="1">
    <citation type="journal article" date="2020" name="Cell">
        <title>Large-Scale Comparative Analyses of Tick Genomes Elucidate Their Genetic Diversity and Vector Capacities.</title>
        <authorList>
            <consortium name="Tick Genome and Microbiome Consortium (TIGMIC)"/>
            <person name="Jia N."/>
            <person name="Wang J."/>
            <person name="Shi W."/>
            <person name="Du L."/>
            <person name="Sun Y."/>
            <person name="Zhan W."/>
            <person name="Jiang J.F."/>
            <person name="Wang Q."/>
            <person name="Zhang B."/>
            <person name="Ji P."/>
            <person name="Bell-Sakyi L."/>
            <person name="Cui X.M."/>
            <person name="Yuan T.T."/>
            <person name="Jiang B.G."/>
            <person name="Yang W.F."/>
            <person name="Lam T.T."/>
            <person name="Chang Q.C."/>
            <person name="Ding S.J."/>
            <person name="Wang X.J."/>
            <person name="Zhu J.G."/>
            <person name="Ruan X.D."/>
            <person name="Zhao L."/>
            <person name="Wei J.T."/>
            <person name="Ye R.Z."/>
            <person name="Que T.C."/>
            <person name="Du C.H."/>
            <person name="Zhou Y.H."/>
            <person name="Cheng J.X."/>
            <person name="Dai P.F."/>
            <person name="Guo W.B."/>
            <person name="Han X.H."/>
            <person name="Huang E.J."/>
            <person name="Li L.F."/>
            <person name="Wei W."/>
            <person name="Gao Y.C."/>
            <person name="Liu J.Z."/>
            <person name="Shao H.Z."/>
            <person name="Wang X."/>
            <person name="Wang C.C."/>
            <person name="Yang T.C."/>
            <person name="Huo Q.B."/>
            <person name="Li W."/>
            <person name="Chen H.Y."/>
            <person name="Chen S.E."/>
            <person name="Zhou L.G."/>
            <person name="Ni X.B."/>
            <person name="Tian J.H."/>
            <person name="Sheng Y."/>
            <person name="Liu T."/>
            <person name="Pan Y.S."/>
            <person name="Xia L.Y."/>
            <person name="Li J."/>
            <person name="Zhao F."/>
            <person name="Cao W.C."/>
        </authorList>
    </citation>
    <scope>NUCLEOTIDE SEQUENCE [LARGE SCALE GENOMIC DNA]</scope>
    <source>
        <strain evidence="1">Iper-2018</strain>
    </source>
</reference>
<gene>
    <name evidence="1" type="ORF">HPB47_001308</name>
</gene>
<organism evidence="1 2">
    <name type="scientific">Ixodes persulcatus</name>
    <name type="common">Taiga tick</name>
    <dbReference type="NCBI Taxonomy" id="34615"/>
    <lineage>
        <taxon>Eukaryota</taxon>
        <taxon>Metazoa</taxon>
        <taxon>Ecdysozoa</taxon>
        <taxon>Arthropoda</taxon>
        <taxon>Chelicerata</taxon>
        <taxon>Arachnida</taxon>
        <taxon>Acari</taxon>
        <taxon>Parasitiformes</taxon>
        <taxon>Ixodida</taxon>
        <taxon>Ixodoidea</taxon>
        <taxon>Ixodidae</taxon>
        <taxon>Ixodinae</taxon>
        <taxon>Ixodes</taxon>
    </lineage>
</organism>
<proteinExistence type="predicted"/>
<name>A0AC60PQY4_IXOPE</name>
<evidence type="ECO:0000313" key="1">
    <source>
        <dbReference type="EMBL" id="KAG0422896.1"/>
    </source>
</evidence>
<protein>
    <submittedName>
        <fullName evidence="1">Uncharacterized protein</fullName>
    </submittedName>
</protein>
<comment type="caution">
    <text evidence="1">The sequence shown here is derived from an EMBL/GenBank/DDBJ whole genome shotgun (WGS) entry which is preliminary data.</text>
</comment>